<evidence type="ECO:0000256" key="5">
    <source>
        <dbReference type="ARBA" id="ARBA00030001"/>
    </source>
</evidence>
<dbReference type="GO" id="GO:0051607">
    <property type="term" value="P:defense response to virus"/>
    <property type="evidence" value="ECO:0007669"/>
    <property type="project" value="UniProtKB-KW"/>
</dbReference>
<reference evidence="6" key="1">
    <citation type="journal article" date="2019" name="Microbiol. Resour. Announc.">
        <title>Complete Genome Sequence of Rubrobacter xylanophilus Strain AA3-22, Isolated from Arima Onsen in Japan.</title>
        <authorList>
            <person name="Tomariguchi N."/>
            <person name="Miyazaki K."/>
        </authorList>
    </citation>
    <scope>NUCLEOTIDE SEQUENCE [LARGE SCALE GENOMIC DNA]</scope>
    <source>
        <strain evidence="6">AA3-22</strain>
    </source>
</reference>
<proteinExistence type="inferred from homology"/>
<dbReference type="GO" id="GO:0005737">
    <property type="term" value="C:cytoplasm"/>
    <property type="evidence" value="ECO:0007669"/>
    <property type="project" value="UniProtKB-SubCell"/>
</dbReference>
<accession>A0A510HPP3</accession>
<dbReference type="NCBIfam" id="TIGR01881">
    <property type="entry name" value="cas_Cmr5"/>
    <property type="match status" value="1"/>
</dbReference>
<dbReference type="Proteomes" id="UP000318065">
    <property type="component" value="Chromosome"/>
</dbReference>
<organism evidence="6 7">
    <name type="scientific">Rubrobacter xylanophilus</name>
    <dbReference type="NCBI Taxonomy" id="49319"/>
    <lineage>
        <taxon>Bacteria</taxon>
        <taxon>Bacillati</taxon>
        <taxon>Actinomycetota</taxon>
        <taxon>Rubrobacteria</taxon>
        <taxon>Rubrobacterales</taxon>
        <taxon>Rubrobacteraceae</taxon>
        <taxon>Rubrobacter</taxon>
    </lineage>
</organism>
<keyword evidence="4" id="KW-0051">Antiviral defense</keyword>
<sequence>MAEERTLEQRRAAHALAKITELQKRGKDGYGNYKSYVSALPAAILSGGLGQAAATALSRKDRKGYLQLYEHLSGWLCGGDAESPYPRGDLLKNITEGSQDDYLRAQAEALAYLTWLKKFADAFLEGERGEE</sequence>
<evidence type="ECO:0000313" key="7">
    <source>
        <dbReference type="Proteomes" id="UP000318065"/>
    </source>
</evidence>
<keyword evidence="3" id="KW-0963">Cytoplasm</keyword>
<dbReference type="EMBL" id="AP019791">
    <property type="protein sequence ID" value="BBL80787.1"/>
    <property type="molecule type" value="Genomic_DNA"/>
</dbReference>
<evidence type="ECO:0000313" key="6">
    <source>
        <dbReference type="EMBL" id="BBL80787.1"/>
    </source>
</evidence>
<dbReference type="Gene3D" id="1.10.520.30">
    <property type="entry name" value="AF1862-like domain"/>
    <property type="match status" value="1"/>
</dbReference>
<comment type="subcellular location">
    <subcellularLocation>
        <location evidence="1">Cytoplasm</location>
    </subcellularLocation>
</comment>
<dbReference type="InterPro" id="IPR010160">
    <property type="entry name" value="CRISPR-assoc_prot_Cmr5"/>
</dbReference>
<evidence type="ECO:0000256" key="1">
    <source>
        <dbReference type="ARBA" id="ARBA00004496"/>
    </source>
</evidence>
<name>A0A510HPP3_9ACTN</name>
<evidence type="ECO:0000256" key="4">
    <source>
        <dbReference type="ARBA" id="ARBA00023118"/>
    </source>
</evidence>
<keyword evidence="7" id="KW-1185">Reference proteome</keyword>
<dbReference type="OrthoDB" id="285848at2"/>
<protein>
    <recommendedName>
        <fullName evidence="5">CRISPR type III-B/RAMP module-associated protein Cmr5</fullName>
    </recommendedName>
</protein>
<dbReference type="InterPro" id="IPR023101">
    <property type="entry name" value="AF1862-like_dom_sf"/>
</dbReference>
<comment type="similarity">
    <text evidence="2">Belongs to the CRISPR system Cmr5 family.</text>
</comment>
<dbReference type="CDD" id="cd09749">
    <property type="entry name" value="Cmr5_III-B"/>
    <property type="match status" value="1"/>
</dbReference>
<dbReference type="RefSeq" id="WP_143528757.1">
    <property type="nucleotide sequence ID" value="NZ_AP019791.1"/>
</dbReference>
<dbReference type="AlphaFoldDB" id="A0A510HPP3"/>
<evidence type="ECO:0000256" key="2">
    <source>
        <dbReference type="ARBA" id="ARBA00006161"/>
    </source>
</evidence>
<gene>
    <name evidence="6" type="ORF">RxyAA322_26410</name>
</gene>
<dbReference type="SUPFAM" id="SSF158568">
    <property type="entry name" value="AF1862-like"/>
    <property type="match status" value="1"/>
</dbReference>
<evidence type="ECO:0000256" key="3">
    <source>
        <dbReference type="ARBA" id="ARBA00022490"/>
    </source>
</evidence>
<dbReference type="Pfam" id="PF09701">
    <property type="entry name" value="Cas_Cmr5"/>
    <property type="match status" value="1"/>
</dbReference>